<organism evidence="2 3">
    <name type="scientific">Terrimesophilobacter mesophilus</name>
    <dbReference type="NCBI Taxonomy" id="433647"/>
    <lineage>
        <taxon>Bacteria</taxon>
        <taxon>Bacillati</taxon>
        <taxon>Actinomycetota</taxon>
        <taxon>Actinomycetes</taxon>
        <taxon>Micrococcales</taxon>
        <taxon>Microbacteriaceae</taxon>
        <taxon>Terrimesophilobacter</taxon>
    </lineage>
</organism>
<keyword evidence="3" id="KW-1185">Reference proteome</keyword>
<dbReference type="Proteomes" id="UP000298488">
    <property type="component" value="Unassembled WGS sequence"/>
</dbReference>
<dbReference type="GO" id="GO:0044877">
    <property type="term" value="F:protein-containing complex binding"/>
    <property type="evidence" value="ECO:0007669"/>
    <property type="project" value="TreeGrafter"/>
</dbReference>
<name>A0A4R8V9Q3_9MICO</name>
<dbReference type="InterPro" id="IPR036291">
    <property type="entry name" value="NAD(P)-bd_dom_sf"/>
</dbReference>
<dbReference type="InterPro" id="IPR051207">
    <property type="entry name" value="ComplexI_NDUFA9_subunit"/>
</dbReference>
<dbReference type="AlphaFoldDB" id="A0A4R8V9Q3"/>
<dbReference type="PANTHER" id="PTHR12126:SF11">
    <property type="entry name" value="NADH DEHYDROGENASE [UBIQUINONE] 1 ALPHA SUBCOMPLEX SUBUNIT 9, MITOCHONDRIAL"/>
    <property type="match status" value="1"/>
</dbReference>
<comment type="caution">
    <text evidence="2">The sequence shown here is derived from an EMBL/GenBank/DDBJ whole genome shotgun (WGS) entry which is preliminary data.</text>
</comment>
<reference evidence="2 3" key="1">
    <citation type="submission" date="2019-03" db="EMBL/GenBank/DDBJ databases">
        <title>Genomics of glacier-inhabiting Cryobacterium strains.</title>
        <authorList>
            <person name="Liu Q."/>
            <person name="Xin Y.-H."/>
        </authorList>
    </citation>
    <scope>NUCLEOTIDE SEQUENCE [LARGE SCALE GENOMIC DNA]</scope>
    <source>
        <strain evidence="2 3">CGMCC 1.10440</strain>
    </source>
</reference>
<dbReference type="PANTHER" id="PTHR12126">
    <property type="entry name" value="NADH-UBIQUINONE OXIDOREDUCTASE 39 KDA SUBUNIT-RELATED"/>
    <property type="match status" value="1"/>
</dbReference>
<dbReference type="Pfam" id="PF13460">
    <property type="entry name" value="NAD_binding_10"/>
    <property type="match status" value="1"/>
</dbReference>
<dbReference type="InterPro" id="IPR016040">
    <property type="entry name" value="NAD(P)-bd_dom"/>
</dbReference>
<feature type="domain" description="NAD(P)-binding" evidence="1">
    <location>
        <begin position="9"/>
        <end position="170"/>
    </location>
</feature>
<sequence>MVSTVLVTGATGTLGTPTTARLREAGHDVRALSRKAGPGLAQGDLLAGDGIRDAVAGVEVLVHLATGLRDVDMAKSAIDAARDAGIAHVVLISIVGIEDIPLGYYKGKVLIEKYLSDSGMPHTILRATQFHQFVDAIFSGQRFSPIIVAPRFSFQPISTDEVAARLVELVGSDAAGRVADIGGPEQRTARDLAESWKRARESRRAVWSLSLPGRTVAGYAAGHNLVPGSPFGSITFDDYLDGKYRQGPQEG</sequence>
<proteinExistence type="predicted"/>
<evidence type="ECO:0000259" key="1">
    <source>
        <dbReference type="Pfam" id="PF13460"/>
    </source>
</evidence>
<dbReference type="Gene3D" id="3.40.50.720">
    <property type="entry name" value="NAD(P)-binding Rossmann-like Domain"/>
    <property type="match status" value="1"/>
</dbReference>
<dbReference type="EMBL" id="SOFI01000003">
    <property type="protein sequence ID" value="TFB79255.1"/>
    <property type="molecule type" value="Genomic_DNA"/>
</dbReference>
<protein>
    <submittedName>
        <fullName evidence="2">NAD-dependent epimerase/dehydratase family protein</fullName>
    </submittedName>
</protein>
<gene>
    <name evidence="2" type="ORF">E3N84_03810</name>
</gene>
<evidence type="ECO:0000313" key="3">
    <source>
        <dbReference type="Proteomes" id="UP000298488"/>
    </source>
</evidence>
<dbReference type="OrthoDB" id="9771302at2"/>
<accession>A0A4R8V9Q3</accession>
<dbReference type="SUPFAM" id="SSF51735">
    <property type="entry name" value="NAD(P)-binding Rossmann-fold domains"/>
    <property type="match status" value="1"/>
</dbReference>
<evidence type="ECO:0000313" key="2">
    <source>
        <dbReference type="EMBL" id="TFB79255.1"/>
    </source>
</evidence>